<evidence type="ECO:0000313" key="1">
    <source>
        <dbReference type="EMBL" id="SFS35205.1"/>
    </source>
</evidence>
<dbReference type="SUPFAM" id="SSF55781">
    <property type="entry name" value="GAF domain-like"/>
    <property type="match status" value="1"/>
</dbReference>
<dbReference type="EMBL" id="FPAG01000001">
    <property type="protein sequence ID" value="SFS35205.1"/>
    <property type="molecule type" value="Genomic_DNA"/>
</dbReference>
<dbReference type="InterPro" id="IPR029016">
    <property type="entry name" value="GAF-like_dom_sf"/>
</dbReference>
<protein>
    <recommendedName>
        <fullName evidence="3">GAF domain-containing protein</fullName>
    </recommendedName>
</protein>
<evidence type="ECO:0000313" key="2">
    <source>
        <dbReference type="Proteomes" id="UP000183209"/>
    </source>
</evidence>
<dbReference type="OrthoDB" id="627374at2"/>
<organism evidence="1 2">
    <name type="scientific">Zhouia amylolytica</name>
    <dbReference type="NCBI Taxonomy" id="376730"/>
    <lineage>
        <taxon>Bacteria</taxon>
        <taxon>Pseudomonadati</taxon>
        <taxon>Bacteroidota</taxon>
        <taxon>Flavobacteriia</taxon>
        <taxon>Flavobacteriales</taxon>
        <taxon>Flavobacteriaceae</taxon>
        <taxon>Zhouia</taxon>
    </lineage>
</organism>
<dbReference type="AlphaFoldDB" id="A0A1I6P4U3"/>
<reference evidence="1 2" key="1">
    <citation type="submission" date="2016-10" db="EMBL/GenBank/DDBJ databases">
        <authorList>
            <person name="de Groot N.N."/>
        </authorList>
    </citation>
    <scope>NUCLEOTIDE SEQUENCE [LARGE SCALE GENOMIC DNA]</scope>
    <source>
        <strain evidence="1 2">CGMCC 1.6114</strain>
    </source>
</reference>
<dbReference type="Proteomes" id="UP000183209">
    <property type="component" value="Unassembled WGS sequence"/>
</dbReference>
<sequence length="788" mass="92905">MNWNHQELPFTMELSFNKLIEKYEEQAKGEDILLAERAQKVLEVQRPYPVLRSGFIDVSLLEKYREPIQVILQDSFAPVLTENEIKIATIPFDNVVFNSSKRFKKIMEEAGTDFSFEMRHTREEDMYILACSFILSYQYNIDLQFKSPLFFDVPDKNGMIKTYRIMYNADFMELVSTDKSKEISDEDIAELLDNFENIELWKQHFPPNSWQAKGFIIASMFDVTLENSISELKTGLLSQRVDGDFFVDQFERIFQSIFNIHDLRVGFVRFDEETNQFERDFSENIPSFLLKDNTSKGCKTSLCKFSYEKLIENHECFAISDVDKYFKRSPDEYEFKIFKEQGIKSVILAPVVDGRELLGVLELVSKRTRELNSINANKLKDVMPYLVAATVRSKEEYHNKIEAIIQHECTSIHDSVYWRFEQEAKRFLKDNTLGNQTSFQEIVFNDVYPLYGQIDIKDSSKARNESIRKDLMIQLSLVEQIFKQAFEINPLPIYEELLFRIQPYLTNLKSTLHTDTEQNILDLLNEEVHPFLRHMEGKQGSLGDLISNYFFQIDEKSGAIYDHRKNYDITVTKINKRLASIIDKQQKNAQAMYPHYFERYKTDGVEHNMYIGETITREDSFNELYLYNLRLWQLQVMCEMENAHYNLLPELPIQLDVASLLLVYNSPLSIRFRMDEKQFDVDGTYNARYEILKKRLDKAYIKGTKKRLTEKGKIAIVYSQKKDEREYMRYIKFLQSKQLLSQNVEIIELEGLQGVSGLRAIKVEVLYKKKDSDKIFYTYDDLIQELKN</sequence>
<dbReference type="RefSeq" id="WP_074976256.1">
    <property type="nucleotide sequence ID" value="NZ_FPAG01000001.1"/>
</dbReference>
<gene>
    <name evidence="1" type="ORF">SAMN04487906_0117</name>
</gene>
<accession>A0A1I6P4U3</accession>
<name>A0A1I6P4U3_9FLAO</name>
<proteinExistence type="predicted"/>
<evidence type="ECO:0008006" key="3">
    <source>
        <dbReference type="Google" id="ProtNLM"/>
    </source>
</evidence>
<dbReference type="Gene3D" id="3.30.450.40">
    <property type="match status" value="1"/>
</dbReference>